<evidence type="ECO:0000313" key="2">
    <source>
        <dbReference type="EMBL" id="HDP76669.1"/>
    </source>
</evidence>
<reference evidence="2" key="1">
    <citation type="journal article" date="2020" name="mSystems">
        <title>Genome- and Community-Level Interaction Insights into Carbon Utilization and Element Cycling Functions of Hydrothermarchaeota in Hydrothermal Sediment.</title>
        <authorList>
            <person name="Zhou Z."/>
            <person name="Liu Y."/>
            <person name="Xu W."/>
            <person name="Pan J."/>
            <person name="Luo Z.H."/>
            <person name="Li M."/>
        </authorList>
    </citation>
    <scope>NUCLEOTIDE SEQUENCE [LARGE SCALE GENOMIC DNA]</scope>
    <source>
        <strain evidence="2">SpSt-1179</strain>
    </source>
</reference>
<organism evidence="2">
    <name type="scientific">Mesotoga infera</name>
    <dbReference type="NCBI Taxonomy" id="1236046"/>
    <lineage>
        <taxon>Bacteria</taxon>
        <taxon>Thermotogati</taxon>
        <taxon>Thermotogota</taxon>
        <taxon>Thermotogae</taxon>
        <taxon>Kosmotogales</taxon>
        <taxon>Kosmotogaceae</taxon>
        <taxon>Mesotoga</taxon>
    </lineage>
</organism>
<dbReference type="Proteomes" id="UP000886198">
    <property type="component" value="Unassembled WGS sequence"/>
</dbReference>
<gene>
    <name evidence="2" type="ORF">ENN47_00490</name>
</gene>
<protein>
    <submittedName>
        <fullName evidence="2">Uncharacterized protein</fullName>
    </submittedName>
</protein>
<name>A0A7C1CUT2_9BACT</name>
<comment type="caution">
    <text evidence="2">The sequence shown here is derived from an EMBL/GenBank/DDBJ whole genome shotgun (WGS) entry which is preliminary data.</text>
</comment>
<dbReference type="EMBL" id="DSBT01000016">
    <property type="protein sequence ID" value="HDP76669.1"/>
    <property type="molecule type" value="Genomic_DNA"/>
</dbReference>
<proteinExistence type="predicted"/>
<accession>A0A7C1CUT2</accession>
<dbReference type="AlphaFoldDB" id="A0A7C1CUT2"/>
<evidence type="ECO:0000256" key="1">
    <source>
        <dbReference type="SAM" id="MobiDB-lite"/>
    </source>
</evidence>
<feature type="region of interest" description="Disordered" evidence="1">
    <location>
        <begin position="105"/>
        <end position="152"/>
    </location>
</feature>
<sequence length="152" mass="17138">MKRDNSSLIELASETADLLFKANRGELSKPAKTLMEISKKFGFDEARKLDLNQYRKIRTDGSGDNLHTIINKVKELCRIQKLSNNDIPRFLGYLSRELKYFESAKANTQSGAPEKGEERKPTGNKKGHGPNRPVNGPATYSPFADLRKKLDN</sequence>